<reference evidence="4" key="1">
    <citation type="submission" date="2021-02" db="EMBL/GenBank/DDBJ databases">
        <authorList>
            <person name="Dougan E. K."/>
            <person name="Rhodes N."/>
            <person name="Thang M."/>
            <person name="Chan C."/>
        </authorList>
    </citation>
    <scope>NUCLEOTIDE SEQUENCE</scope>
</reference>
<dbReference type="Pfam" id="PF12796">
    <property type="entry name" value="Ank_2"/>
    <property type="match status" value="1"/>
</dbReference>
<protein>
    <submittedName>
        <fullName evidence="4">Uncharacterized protein</fullName>
    </submittedName>
</protein>
<feature type="repeat" description="ANK" evidence="3">
    <location>
        <begin position="20"/>
        <end position="64"/>
    </location>
</feature>
<dbReference type="SMART" id="SM00248">
    <property type="entry name" value="ANK"/>
    <property type="match status" value="2"/>
</dbReference>
<keyword evidence="5" id="KW-1185">Reference proteome</keyword>
<dbReference type="PANTHER" id="PTHR24171">
    <property type="entry name" value="ANKYRIN REPEAT DOMAIN-CONTAINING PROTEIN 39-RELATED"/>
    <property type="match status" value="1"/>
</dbReference>
<sequence length="156" mass="16937">PASFLLLVDAGADKNLADGMHKTALMHAAFEGHADIVRLLLQAGHAEIARLLVDAGADMDLQDARDVDGKSALVHAAFEGHAEIARLLAEAGWVQQAVVFRRSWRTWTTRQILVLSSCLTQARSVFRCKGTAPCIELYEEPSPRCQAGPVGFFLSL</sequence>
<dbReference type="InterPro" id="IPR036770">
    <property type="entry name" value="Ankyrin_rpt-contain_sf"/>
</dbReference>
<keyword evidence="2 3" id="KW-0040">ANK repeat</keyword>
<dbReference type="EMBL" id="CAJNJA010023934">
    <property type="protein sequence ID" value="CAE7519008.1"/>
    <property type="molecule type" value="Genomic_DNA"/>
</dbReference>
<gene>
    <name evidence="4" type="ORF">SNEC2469_LOCUS14838</name>
</gene>
<keyword evidence="1" id="KW-0677">Repeat</keyword>
<evidence type="ECO:0000256" key="2">
    <source>
        <dbReference type="ARBA" id="ARBA00023043"/>
    </source>
</evidence>
<dbReference type="SUPFAM" id="SSF48403">
    <property type="entry name" value="Ankyrin repeat"/>
    <property type="match status" value="1"/>
</dbReference>
<name>A0A812TC87_9DINO</name>
<comment type="caution">
    <text evidence="4">The sequence shown here is derived from an EMBL/GenBank/DDBJ whole genome shotgun (WGS) entry which is preliminary data.</text>
</comment>
<dbReference type="Proteomes" id="UP000601435">
    <property type="component" value="Unassembled WGS sequence"/>
</dbReference>
<dbReference type="InterPro" id="IPR002110">
    <property type="entry name" value="Ankyrin_rpt"/>
</dbReference>
<proteinExistence type="predicted"/>
<evidence type="ECO:0000313" key="4">
    <source>
        <dbReference type="EMBL" id="CAE7519008.1"/>
    </source>
</evidence>
<evidence type="ECO:0000256" key="3">
    <source>
        <dbReference type="PROSITE-ProRule" id="PRU00023"/>
    </source>
</evidence>
<evidence type="ECO:0000313" key="5">
    <source>
        <dbReference type="Proteomes" id="UP000601435"/>
    </source>
</evidence>
<dbReference type="OrthoDB" id="10264606at2759"/>
<feature type="non-terminal residue" evidence="4">
    <location>
        <position position="156"/>
    </location>
</feature>
<dbReference type="AlphaFoldDB" id="A0A812TC87"/>
<organism evidence="4 5">
    <name type="scientific">Symbiodinium necroappetens</name>
    <dbReference type="NCBI Taxonomy" id="1628268"/>
    <lineage>
        <taxon>Eukaryota</taxon>
        <taxon>Sar</taxon>
        <taxon>Alveolata</taxon>
        <taxon>Dinophyceae</taxon>
        <taxon>Suessiales</taxon>
        <taxon>Symbiodiniaceae</taxon>
        <taxon>Symbiodinium</taxon>
    </lineage>
</organism>
<evidence type="ECO:0000256" key="1">
    <source>
        <dbReference type="ARBA" id="ARBA00022737"/>
    </source>
</evidence>
<dbReference type="PROSITE" id="PS50297">
    <property type="entry name" value="ANK_REP_REGION"/>
    <property type="match status" value="1"/>
</dbReference>
<accession>A0A812TC87</accession>
<dbReference type="PROSITE" id="PS50088">
    <property type="entry name" value="ANK_REPEAT"/>
    <property type="match status" value="1"/>
</dbReference>
<dbReference type="Gene3D" id="1.25.40.20">
    <property type="entry name" value="Ankyrin repeat-containing domain"/>
    <property type="match status" value="2"/>
</dbReference>